<protein>
    <submittedName>
        <fullName evidence="1">Uncharacterized protein</fullName>
    </submittedName>
</protein>
<name>A0A369KRT7_9BACT</name>
<evidence type="ECO:0000313" key="2">
    <source>
        <dbReference type="Proteomes" id="UP000253934"/>
    </source>
</evidence>
<dbReference type="EMBL" id="QOVW01000001">
    <property type="protein sequence ID" value="RDB37351.1"/>
    <property type="molecule type" value="Genomic_DNA"/>
</dbReference>
<comment type="caution">
    <text evidence="1">The sequence shown here is derived from an EMBL/GenBank/DDBJ whole genome shotgun (WGS) entry which is preliminary data.</text>
</comment>
<sequence>MNLVQLDLFGLSAVVKKIINEICYESRYLIEKVDDIYYCYVQKRRGKGRWSKKSLIEKSSKCFYIEYANNDLGLKLT</sequence>
<dbReference type="Proteomes" id="UP000253934">
    <property type="component" value="Unassembled WGS sequence"/>
</dbReference>
<reference evidence="1" key="1">
    <citation type="submission" date="2018-04" db="EMBL/GenBank/DDBJ databases">
        <title>Draft genome sequence of the Candidatus Spirobacillus cienkowskii, a pathogen of freshwater Daphnia species, reconstructed from hemolymph metagenomic reads.</title>
        <authorList>
            <person name="Bresciani L."/>
            <person name="Lemos L.N."/>
            <person name="Wale N."/>
            <person name="Lin J.Y."/>
            <person name="Fernandes G.R."/>
            <person name="Duffy M.A."/>
            <person name="Rodrigues J.M."/>
        </authorList>
    </citation>
    <scope>NUCLEOTIDE SEQUENCE [LARGE SCALE GENOMIC DNA]</scope>
    <source>
        <strain evidence="1">Binning01</strain>
    </source>
</reference>
<evidence type="ECO:0000313" key="1">
    <source>
        <dbReference type="EMBL" id="RDB37351.1"/>
    </source>
</evidence>
<keyword evidence="2" id="KW-1185">Reference proteome</keyword>
<dbReference type="AlphaFoldDB" id="A0A369KRT7"/>
<accession>A0A369KRT7</accession>
<organism evidence="1 2">
    <name type="scientific">Spirobacillus cienkowskii</name>
    <dbReference type="NCBI Taxonomy" id="495820"/>
    <lineage>
        <taxon>Bacteria</taxon>
        <taxon>Pseudomonadati</taxon>
        <taxon>Bdellovibrionota</taxon>
        <taxon>Oligoflexia</taxon>
        <taxon>Silvanigrellales</taxon>
        <taxon>Spirobacillus</taxon>
    </lineage>
</organism>
<proteinExistence type="predicted"/>
<gene>
    <name evidence="1" type="ORF">DCC88_00050</name>
</gene>